<comment type="cofactor">
    <cofactor evidence="1">
        <name>pyridoxal 5'-phosphate</name>
        <dbReference type="ChEBI" id="CHEBI:597326"/>
    </cofactor>
</comment>
<protein>
    <submittedName>
        <fullName evidence="7">Threonine ammonia-lyase</fullName>
        <ecNumber evidence="7">4.3.1.19</ecNumber>
    </submittedName>
</protein>
<comment type="catalytic activity">
    <reaction evidence="5">
        <text>L-serine = pyruvate + NH4(+)</text>
        <dbReference type="Rhea" id="RHEA:19169"/>
        <dbReference type="ChEBI" id="CHEBI:15361"/>
        <dbReference type="ChEBI" id="CHEBI:28938"/>
        <dbReference type="ChEBI" id="CHEBI:33384"/>
        <dbReference type="EC" id="4.3.1.17"/>
    </reaction>
</comment>
<reference evidence="7 8" key="1">
    <citation type="journal article" date="2018" name="Int. J. Syst. Evol. Microbiol.">
        <title>Parvibium lacunae gen. nov., sp. nov., a new member of the family Alcaligenaceae isolated from a freshwater pond.</title>
        <authorList>
            <person name="Chen W.M."/>
            <person name="Xie P.B."/>
            <person name="Hsu M.Y."/>
            <person name="Sheu S.Y."/>
        </authorList>
    </citation>
    <scope>NUCLEOTIDE SEQUENCE [LARGE SCALE GENOMIC DNA]</scope>
    <source>
        <strain evidence="7 8">KMB9</strain>
    </source>
</reference>
<feature type="domain" description="ACT" evidence="6">
    <location>
        <begin position="324"/>
        <end position="401"/>
    </location>
</feature>
<dbReference type="InterPro" id="IPR044561">
    <property type="entry name" value="ACT_ThrD-II-like"/>
</dbReference>
<dbReference type="InterPro" id="IPR036052">
    <property type="entry name" value="TrpB-like_PALP_sf"/>
</dbReference>
<dbReference type="Gene3D" id="3.30.70.260">
    <property type="match status" value="1"/>
</dbReference>
<dbReference type="GO" id="GO:0006567">
    <property type="term" value="P:L-threonine catabolic process"/>
    <property type="evidence" value="ECO:0007669"/>
    <property type="project" value="InterPro"/>
</dbReference>
<dbReference type="FunFam" id="3.40.50.1100:FF:000007">
    <property type="entry name" value="L-threonine dehydratase catabolic TdcB"/>
    <property type="match status" value="1"/>
</dbReference>
<dbReference type="EMBL" id="QPGB01000001">
    <property type="protein sequence ID" value="RCS59794.1"/>
    <property type="molecule type" value="Genomic_DNA"/>
</dbReference>
<dbReference type="SUPFAM" id="SSF53686">
    <property type="entry name" value="Tryptophan synthase beta subunit-like PLP-dependent enzymes"/>
    <property type="match status" value="1"/>
</dbReference>
<dbReference type="GO" id="GO:0009097">
    <property type="term" value="P:isoleucine biosynthetic process"/>
    <property type="evidence" value="ECO:0007669"/>
    <property type="project" value="TreeGrafter"/>
</dbReference>
<evidence type="ECO:0000259" key="6">
    <source>
        <dbReference type="PROSITE" id="PS51671"/>
    </source>
</evidence>
<dbReference type="OrthoDB" id="9811476at2"/>
<dbReference type="AlphaFoldDB" id="A0A368L864"/>
<dbReference type="GO" id="GO:0004794">
    <property type="term" value="F:threonine deaminase activity"/>
    <property type="evidence" value="ECO:0007669"/>
    <property type="project" value="UniProtKB-EC"/>
</dbReference>
<dbReference type="GO" id="GO:0006565">
    <property type="term" value="P:L-serine catabolic process"/>
    <property type="evidence" value="ECO:0007669"/>
    <property type="project" value="TreeGrafter"/>
</dbReference>
<evidence type="ECO:0000313" key="8">
    <source>
        <dbReference type="Proteomes" id="UP000252357"/>
    </source>
</evidence>
<dbReference type="EC" id="4.3.1.19" evidence="7"/>
<dbReference type="SUPFAM" id="SSF55021">
    <property type="entry name" value="ACT-like"/>
    <property type="match status" value="1"/>
</dbReference>
<accession>A0A368L864</accession>
<dbReference type="PROSITE" id="PS51671">
    <property type="entry name" value="ACT"/>
    <property type="match status" value="1"/>
</dbReference>
<evidence type="ECO:0000313" key="7">
    <source>
        <dbReference type="EMBL" id="RCS59794.1"/>
    </source>
</evidence>
<dbReference type="GO" id="GO:0003941">
    <property type="term" value="F:L-serine ammonia-lyase activity"/>
    <property type="evidence" value="ECO:0007669"/>
    <property type="project" value="UniProtKB-EC"/>
</dbReference>
<name>A0A368L864_9BURK</name>
<dbReference type="InterPro" id="IPR050147">
    <property type="entry name" value="Ser/Thr_Dehydratase"/>
</dbReference>
<keyword evidence="3" id="KW-0663">Pyridoxal phosphate</keyword>
<dbReference type="CDD" id="cd04886">
    <property type="entry name" value="ACT_ThrD-II-like"/>
    <property type="match status" value="1"/>
</dbReference>
<dbReference type="NCBIfam" id="NF005600">
    <property type="entry name" value="PRK07334.1"/>
    <property type="match status" value="1"/>
</dbReference>
<evidence type="ECO:0000256" key="3">
    <source>
        <dbReference type="ARBA" id="ARBA00022898"/>
    </source>
</evidence>
<evidence type="ECO:0000256" key="4">
    <source>
        <dbReference type="ARBA" id="ARBA00023239"/>
    </source>
</evidence>
<dbReference type="RefSeq" id="WP_114401941.1">
    <property type="nucleotide sequence ID" value="NZ_QPGB01000001.1"/>
</dbReference>
<comment type="caution">
    <text evidence="7">The sequence shown here is derived from an EMBL/GenBank/DDBJ whole genome shotgun (WGS) entry which is preliminary data.</text>
</comment>
<dbReference type="Pfam" id="PF13291">
    <property type="entry name" value="ACT_4"/>
    <property type="match status" value="1"/>
</dbReference>
<organism evidence="7 8">
    <name type="scientific">Parvibium lacunae</name>
    <dbReference type="NCBI Taxonomy" id="1888893"/>
    <lineage>
        <taxon>Bacteria</taxon>
        <taxon>Pseudomonadati</taxon>
        <taxon>Pseudomonadota</taxon>
        <taxon>Betaproteobacteria</taxon>
        <taxon>Burkholderiales</taxon>
        <taxon>Alcaligenaceae</taxon>
        <taxon>Parvibium</taxon>
    </lineage>
</organism>
<evidence type="ECO:0000256" key="1">
    <source>
        <dbReference type="ARBA" id="ARBA00001933"/>
    </source>
</evidence>
<dbReference type="Pfam" id="PF00291">
    <property type="entry name" value="PALP"/>
    <property type="match status" value="1"/>
</dbReference>
<keyword evidence="8" id="KW-1185">Reference proteome</keyword>
<dbReference type="Proteomes" id="UP000252357">
    <property type="component" value="Unassembled WGS sequence"/>
</dbReference>
<sequence length="401" mass="43614">MELSSFKYASRQLQGQILRTPFVYSQTLSELTGCQLFLKFENLQFTASFKERGAYTKLSRLSPVQRDAGVIAVSAGNHAQGVAYHAQRLGIHAVIVMPSYTPAVKVQRTEHFGAEIVLAGDTFDEARRKAITLAEERGLTWVHPYDDLDIICGQGTVGLEMLEDVPSLDALVIAIGGGGLIAGSACAAKQIKPGIQVYGVQTEQFPHMVNAIKGTQHPGGRTTIAEGIAVSTPGQHTRKLIEQYVDDLLLVSEGEIEQSLLYLLDIEKTIVEGAGAAGLAAILRYPDYFKGKQVGVVLCGGNVDPLLLADMIKRGMVRLGRLARLNIAIHDRPGALAKITQIIADQQANIEEVMHQRAFTVLPAQNAELEVVIQTRNRQQIDQVLQALQQAGFPATLQNHH</sequence>
<evidence type="ECO:0000256" key="2">
    <source>
        <dbReference type="ARBA" id="ARBA00010869"/>
    </source>
</evidence>
<dbReference type="CDD" id="cd01562">
    <property type="entry name" value="Thr-dehyd"/>
    <property type="match status" value="1"/>
</dbReference>
<dbReference type="NCBIfam" id="TIGR01127">
    <property type="entry name" value="ilvA_1Cterm"/>
    <property type="match status" value="1"/>
</dbReference>
<keyword evidence="4 7" id="KW-0456">Lyase</keyword>
<dbReference type="InterPro" id="IPR005789">
    <property type="entry name" value="Thr_deHydtase_catblc"/>
</dbReference>
<dbReference type="InterPro" id="IPR045865">
    <property type="entry name" value="ACT-like_dom_sf"/>
</dbReference>
<dbReference type="InterPro" id="IPR002912">
    <property type="entry name" value="ACT_dom"/>
</dbReference>
<dbReference type="InterPro" id="IPR001926">
    <property type="entry name" value="TrpB-like_PALP"/>
</dbReference>
<dbReference type="PANTHER" id="PTHR48078:SF6">
    <property type="entry name" value="L-THREONINE DEHYDRATASE CATABOLIC TDCB"/>
    <property type="match status" value="1"/>
</dbReference>
<proteinExistence type="inferred from homology"/>
<dbReference type="PANTHER" id="PTHR48078">
    <property type="entry name" value="THREONINE DEHYDRATASE, MITOCHONDRIAL-RELATED"/>
    <property type="match status" value="1"/>
</dbReference>
<dbReference type="Gene3D" id="3.40.50.1100">
    <property type="match status" value="2"/>
</dbReference>
<evidence type="ECO:0000256" key="5">
    <source>
        <dbReference type="ARBA" id="ARBA00049406"/>
    </source>
</evidence>
<comment type="similarity">
    <text evidence="2">Belongs to the serine/threonine dehydratase family.</text>
</comment>
<gene>
    <name evidence="7" type="ORF">DU000_03570</name>
</gene>